<dbReference type="EMBL" id="LGKG01000169">
    <property type="protein sequence ID" value="KPC59979.1"/>
    <property type="molecule type" value="Genomic_DNA"/>
</dbReference>
<accession>A0A0N0GWA0</accession>
<organism evidence="2 3">
    <name type="scientific">Streptomyces chattanoogensis</name>
    <dbReference type="NCBI Taxonomy" id="66876"/>
    <lineage>
        <taxon>Bacteria</taxon>
        <taxon>Bacillati</taxon>
        <taxon>Actinomycetota</taxon>
        <taxon>Actinomycetes</taxon>
        <taxon>Kitasatosporales</taxon>
        <taxon>Streptomycetaceae</taxon>
        <taxon>Streptomyces</taxon>
    </lineage>
</organism>
<protein>
    <submittedName>
        <fullName evidence="2">Lipoprotein</fullName>
    </submittedName>
</protein>
<feature type="domain" description="DUF4097" evidence="1">
    <location>
        <begin position="109"/>
        <end position="208"/>
    </location>
</feature>
<evidence type="ECO:0000313" key="3">
    <source>
        <dbReference type="Proteomes" id="UP000037982"/>
    </source>
</evidence>
<dbReference type="InterPro" id="IPR025164">
    <property type="entry name" value="Toastrack_DUF4097"/>
</dbReference>
<gene>
    <name evidence="2" type="ORF">ADL29_31930</name>
</gene>
<name>A0A0N0GWA0_9ACTN</name>
<dbReference type="PATRIC" id="fig|66876.3.peg.7037"/>
<dbReference type="Pfam" id="PF13349">
    <property type="entry name" value="DUF4097"/>
    <property type="match status" value="1"/>
</dbReference>
<proteinExistence type="predicted"/>
<sequence length="234" mass="23769">MTALGAYGISACGLFPGKTFTDDAAVPEKITAVRLDTGSGGVTLRGGKGGGKVAVHRSVTYRGDRPEGATHRVEGGVLVLGGCGKDCAVTYTVELPAGLPVSGETTNGAVRLTKVGKVDVTTGSGDIELDGVAGTAAVRTSNGRITGHGLSGKGITARTSNGEIDLTPTTPQSIRAETSNGAITVKVPKAPYRVTTRTSNGDKNITVPHEPSGRFHLDLTTSNGSITAGQVRTR</sequence>
<keyword evidence="3" id="KW-1185">Reference proteome</keyword>
<keyword evidence="2" id="KW-0449">Lipoprotein</keyword>
<dbReference type="AlphaFoldDB" id="A0A0N0GWA0"/>
<evidence type="ECO:0000259" key="1">
    <source>
        <dbReference type="Pfam" id="PF13349"/>
    </source>
</evidence>
<comment type="caution">
    <text evidence="2">The sequence shown here is derived from an EMBL/GenBank/DDBJ whole genome shotgun (WGS) entry which is preliminary data.</text>
</comment>
<evidence type="ECO:0000313" key="2">
    <source>
        <dbReference type="EMBL" id="KPC59979.1"/>
    </source>
</evidence>
<reference evidence="3" key="1">
    <citation type="submission" date="2015-07" db="EMBL/GenBank/DDBJ databases">
        <authorList>
            <person name="Ju K.-S."/>
            <person name="Doroghazi J.R."/>
            <person name="Metcalf W.W."/>
        </authorList>
    </citation>
    <scope>NUCLEOTIDE SEQUENCE [LARGE SCALE GENOMIC DNA]</scope>
    <source>
        <strain evidence="3">NRRL ISP-5002</strain>
    </source>
</reference>
<dbReference type="Proteomes" id="UP000037982">
    <property type="component" value="Unassembled WGS sequence"/>
</dbReference>